<dbReference type="STRING" id="29486.UGYR_13725"/>
<dbReference type="InterPro" id="IPR042194">
    <property type="entry name" value="FHIPEP_1"/>
</dbReference>
<dbReference type="OrthoDB" id="9759185at2"/>
<evidence type="ECO:0000256" key="1">
    <source>
        <dbReference type="ARBA" id="ARBA00004429"/>
    </source>
</evidence>
<accession>A0A085U444</accession>
<dbReference type="InterPro" id="IPR042196">
    <property type="entry name" value="FHIPEP_4"/>
</dbReference>
<evidence type="ECO:0000256" key="7">
    <source>
        <dbReference type="ARBA" id="ARBA00022927"/>
    </source>
</evidence>
<dbReference type="PANTHER" id="PTHR30161">
    <property type="entry name" value="FLAGELLAR EXPORT PROTEIN, MEMBRANE FLHA SUBUNIT-RELATED"/>
    <property type="match status" value="1"/>
</dbReference>
<keyword evidence="5" id="KW-0997">Cell inner membrane</keyword>
<dbReference type="Gene3D" id="1.10.8.540">
    <property type="entry name" value="FHIPEP family, domain 3"/>
    <property type="match status" value="1"/>
</dbReference>
<dbReference type="eggNOG" id="COG4789">
    <property type="taxonomic scope" value="Bacteria"/>
</dbReference>
<reference evidence="11" key="1">
    <citation type="journal article" date="2015" name="Genome Announc.">
        <title>Complete Genome Sequence of Yersinia ruckeri Strain CSF007-82, Etiologic Agent of Red Mouth Disease in Salmonid Fish.</title>
        <authorList>
            <person name="Nelson M.C."/>
            <person name="LaPatra S.E."/>
            <person name="Welch T.J."/>
            <person name="Graf J."/>
        </authorList>
    </citation>
    <scope>NUCLEOTIDE SEQUENCE</scope>
    <source>
        <strain evidence="11">CSF007-82</strain>
    </source>
</reference>
<feature type="transmembrane region" description="Helical" evidence="10">
    <location>
        <begin position="199"/>
        <end position="221"/>
    </location>
</feature>
<feature type="transmembrane region" description="Helical" evidence="10">
    <location>
        <begin position="72"/>
        <end position="93"/>
    </location>
</feature>
<dbReference type="PANTHER" id="PTHR30161:SF2">
    <property type="entry name" value="INVASION PROTEIN INVA"/>
    <property type="match status" value="1"/>
</dbReference>
<dbReference type="InterPro" id="IPR006302">
    <property type="entry name" value="T3SS_HrcV"/>
</dbReference>
<evidence type="ECO:0000256" key="10">
    <source>
        <dbReference type="SAM" id="Phobius"/>
    </source>
</evidence>
<dbReference type="InterPro" id="IPR025505">
    <property type="entry name" value="FHIPEP_CS"/>
</dbReference>
<keyword evidence="9 10" id="KW-0472">Membrane</keyword>
<feature type="transmembrane region" description="Helical" evidence="10">
    <location>
        <begin position="17"/>
        <end position="35"/>
    </location>
</feature>
<feature type="transmembrane region" description="Helical" evidence="10">
    <location>
        <begin position="241"/>
        <end position="259"/>
    </location>
</feature>
<dbReference type="InterPro" id="IPR001712">
    <property type="entry name" value="T3SS_FHIPEP"/>
</dbReference>
<dbReference type="Proteomes" id="UP000255169">
    <property type="component" value="Unassembled WGS sequence"/>
</dbReference>
<name>A0A085U444_YERRU</name>
<evidence type="ECO:0000256" key="4">
    <source>
        <dbReference type="ARBA" id="ARBA00022475"/>
    </source>
</evidence>
<feature type="transmembrane region" description="Helical" evidence="10">
    <location>
        <begin position="41"/>
        <end position="60"/>
    </location>
</feature>
<dbReference type="PATRIC" id="fig|29486.44.peg.2905"/>
<evidence type="ECO:0000256" key="5">
    <source>
        <dbReference type="ARBA" id="ARBA00022519"/>
    </source>
</evidence>
<gene>
    <name evidence="12" type="primary">ysaV</name>
    <name evidence="11" type="ORF">CSF007_3820</name>
    <name evidence="12" type="ORF">NCTC10476_01345</name>
</gene>
<evidence type="ECO:0000256" key="9">
    <source>
        <dbReference type="ARBA" id="ARBA00023136"/>
    </source>
</evidence>
<dbReference type="NCBIfam" id="TIGR01399">
    <property type="entry name" value="hrcV"/>
    <property type="match status" value="1"/>
</dbReference>
<evidence type="ECO:0000256" key="2">
    <source>
        <dbReference type="ARBA" id="ARBA00008835"/>
    </source>
</evidence>
<dbReference type="NCBIfam" id="NF011865">
    <property type="entry name" value="PRK15337.1"/>
    <property type="match status" value="1"/>
</dbReference>
<comment type="subcellular location">
    <subcellularLocation>
        <location evidence="1">Cell inner membrane</location>
        <topology evidence="1">Multi-pass membrane protein</topology>
    </subcellularLocation>
</comment>
<evidence type="ECO:0000256" key="6">
    <source>
        <dbReference type="ARBA" id="ARBA00022692"/>
    </source>
</evidence>
<organism evidence="11">
    <name type="scientific">Yersinia ruckeri</name>
    <dbReference type="NCBI Taxonomy" id="29486"/>
    <lineage>
        <taxon>Bacteria</taxon>
        <taxon>Pseudomonadati</taxon>
        <taxon>Pseudomonadota</taxon>
        <taxon>Gammaproteobacteria</taxon>
        <taxon>Enterobacterales</taxon>
        <taxon>Yersiniaceae</taxon>
        <taxon>Yersinia</taxon>
    </lineage>
</organism>
<keyword evidence="4" id="KW-1003">Cell membrane</keyword>
<dbReference type="Pfam" id="PF00771">
    <property type="entry name" value="FHIPEP"/>
    <property type="match status" value="1"/>
</dbReference>
<dbReference type="AlphaFoldDB" id="A0A085U444"/>
<keyword evidence="8 10" id="KW-1133">Transmembrane helix</keyword>
<reference evidence="12 13" key="2">
    <citation type="submission" date="2018-06" db="EMBL/GenBank/DDBJ databases">
        <authorList>
            <consortium name="Pathogen Informatics"/>
            <person name="Doyle S."/>
        </authorList>
    </citation>
    <scope>NUCLEOTIDE SEQUENCE [LARGE SCALE GENOMIC DNA]</scope>
    <source>
        <strain evidence="12 13">NCTC10476</strain>
    </source>
</reference>
<dbReference type="GO" id="GO:0009306">
    <property type="term" value="P:protein secretion"/>
    <property type="evidence" value="ECO:0007669"/>
    <property type="project" value="InterPro"/>
</dbReference>
<comment type="similarity">
    <text evidence="2">Belongs to the FHIPEP (flagella/HR/invasion proteins export pore) family.</text>
</comment>
<dbReference type="Gene3D" id="3.40.30.60">
    <property type="entry name" value="FHIPEP family, domain 1"/>
    <property type="match status" value="1"/>
</dbReference>
<dbReference type="Gene3D" id="3.40.50.12790">
    <property type="entry name" value="FHIPEP family, domain 4"/>
    <property type="match status" value="1"/>
</dbReference>
<dbReference type="PROSITE" id="PS00994">
    <property type="entry name" value="FHIPEP"/>
    <property type="match status" value="1"/>
</dbReference>
<dbReference type="GO" id="GO:0005886">
    <property type="term" value="C:plasma membrane"/>
    <property type="evidence" value="ECO:0007669"/>
    <property type="project" value="UniProtKB-SubCell"/>
</dbReference>
<keyword evidence="13" id="KW-1185">Reference proteome</keyword>
<dbReference type="EMBL" id="UHJG01000001">
    <property type="protein sequence ID" value="SUQ00072.1"/>
    <property type="molecule type" value="Genomic_DNA"/>
</dbReference>
<evidence type="ECO:0000313" key="13">
    <source>
        <dbReference type="Proteomes" id="UP000255169"/>
    </source>
</evidence>
<evidence type="ECO:0000313" key="12">
    <source>
        <dbReference type="EMBL" id="SUQ00072.1"/>
    </source>
</evidence>
<keyword evidence="6 10" id="KW-0812">Transmembrane</keyword>
<keyword evidence="7" id="KW-0653">Protein transport</keyword>
<evidence type="ECO:0000256" key="8">
    <source>
        <dbReference type="ARBA" id="ARBA00022989"/>
    </source>
</evidence>
<dbReference type="GeneID" id="66878517"/>
<evidence type="ECO:0000313" key="11">
    <source>
        <dbReference type="EMBL" id="CEK26543.1"/>
    </source>
</evidence>
<sequence>MNKITGLLLSLRNKPELMVLLVMVTVIAMLIVPLPTFLIDFLIGLNIMISVLIFMGSFYITKILNFKSFPSILLISTLFRLALSISTSRLILLEADAGDIIATFGQFVIQDNLVVGIVVFAIVTVVQFIVITKGSERIAEVAARFSLDAMPGKQMSIDADARSGIIDNDQVKIRRGELEQESQLFGSFDGAMKFIKGDAIAGIIIIFVNLIGGISVGVAQMGMDMSTALSSYTLLTIGDGLVAQIPALLISISAGFIVTRVGGNDKNLGENIVAELFDNDFSLLVTAIITCAIGFLPGFPTFIFLLLAGLLFSLYFYRFYQGKKGNKDSDHSTQERENIPNDAISGETTRVKNDIDNFIPETLPIIVSVSINHKESLESRDFSLRIKKDIFIKFGYRIPDVAINYSPTVDNNKIIILINEIPAGDFPIQFDSFKVVGAAEELDALGFDVTVVNDNNGSVSTWINQKDESKAKSLDVNLCDDITEMTNCISVLLLRHIHEFFGIQEAKNLLDDLEVKYPELLKECYRHATVQKITEVFQRLLVEKISIRNMKLILEALVQWAPKEKDPLMLVEHIRSALSRYISDKFSIGNVMHVLMVGSNIEDTIRQSIRQSSGGTFLNLEPEKAENILQYFSVATSDLNVSLRDITVLVPVDIRRFVKKILEGRYPDLEVISFNEISESVKINVIKTI</sequence>
<dbReference type="PIRSF" id="PIRSF005419">
    <property type="entry name" value="FlhA"/>
    <property type="match status" value="1"/>
</dbReference>
<dbReference type="EMBL" id="LN681231">
    <property type="protein sequence ID" value="CEK26543.1"/>
    <property type="molecule type" value="Genomic_DNA"/>
</dbReference>
<dbReference type="PRINTS" id="PR00949">
    <property type="entry name" value="TYPE3IMAPROT"/>
</dbReference>
<dbReference type="InterPro" id="IPR042193">
    <property type="entry name" value="FHIPEP_3"/>
</dbReference>
<protein>
    <submittedName>
        <fullName evidence="11">Type III secretion inner membrane channel protein (LcrD,HrcV,EscV,SsaV)</fullName>
    </submittedName>
    <submittedName>
        <fullName evidence="12">Type III secretion system apparatus protein</fullName>
    </submittedName>
</protein>
<keyword evidence="3" id="KW-0813">Transport</keyword>
<dbReference type="Gene3D" id="3.40.5.40">
    <property type="entry name" value="FHIPEP family, domain 2"/>
    <property type="match status" value="1"/>
</dbReference>
<feature type="transmembrane region" description="Helical" evidence="10">
    <location>
        <begin position="302"/>
        <end position="320"/>
    </location>
</feature>
<proteinExistence type="inferred from homology"/>
<evidence type="ECO:0000256" key="3">
    <source>
        <dbReference type="ARBA" id="ARBA00022448"/>
    </source>
</evidence>
<dbReference type="RefSeq" id="WP_038244565.1">
    <property type="nucleotide sequence ID" value="NZ_CCYO01000015.1"/>
</dbReference>
<feature type="transmembrane region" description="Helical" evidence="10">
    <location>
        <begin position="113"/>
        <end position="131"/>
    </location>
</feature>